<organism evidence="1">
    <name type="scientific">Anguilla anguilla</name>
    <name type="common">European freshwater eel</name>
    <name type="synonym">Muraena anguilla</name>
    <dbReference type="NCBI Taxonomy" id="7936"/>
    <lineage>
        <taxon>Eukaryota</taxon>
        <taxon>Metazoa</taxon>
        <taxon>Chordata</taxon>
        <taxon>Craniata</taxon>
        <taxon>Vertebrata</taxon>
        <taxon>Euteleostomi</taxon>
        <taxon>Actinopterygii</taxon>
        <taxon>Neopterygii</taxon>
        <taxon>Teleostei</taxon>
        <taxon>Anguilliformes</taxon>
        <taxon>Anguillidae</taxon>
        <taxon>Anguilla</taxon>
    </lineage>
</organism>
<dbReference type="EMBL" id="GBXM01103735">
    <property type="protein sequence ID" value="JAH04842.1"/>
    <property type="molecule type" value="Transcribed_RNA"/>
</dbReference>
<name>A0A0E9PKP3_ANGAN</name>
<evidence type="ECO:0000313" key="1">
    <source>
        <dbReference type="EMBL" id="JAH04842.1"/>
    </source>
</evidence>
<sequence length="32" mass="3719">MYFVEQCFSLVVSPSSTILDQCFSYCVHMKIL</sequence>
<protein>
    <submittedName>
        <fullName evidence="1">Uncharacterized protein</fullName>
    </submittedName>
</protein>
<accession>A0A0E9PKP3</accession>
<dbReference type="AlphaFoldDB" id="A0A0E9PKP3"/>
<reference evidence="1" key="1">
    <citation type="submission" date="2014-11" db="EMBL/GenBank/DDBJ databases">
        <authorList>
            <person name="Amaro Gonzalez C."/>
        </authorList>
    </citation>
    <scope>NUCLEOTIDE SEQUENCE</scope>
</reference>
<reference evidence="1" key="2">
    <citation type="journal article" date="2015" name="Fish Shellfish Immunol.">
        <title>Early steps in the European eel (Anguilla anguilla)-Vibrio vulnificus interaction in the gills: Role of the RtxA13 toxin.</title>
        <authorList>
            <person name="Callol A."/>
            <person name="Pajuelo D."/>
            <person name="Ebbesson L."/>
            <person name="Teles M."/>
            <person name="MacKenzie S."/>
            <person name="Amaro C."/>
        </authorList>
    </citation>
    <scope>NUCLEOTIDE SEQUENCE</scope>
</reference>
<proteinExistence type="predicted"/>